<dbReference type="GO" id="GO:0006357">
    <property type="term" value="P:regulation of transcription by RNA polymerase II"/>
    <property type="evidence" value="ECO:0007669"/>
    <property type="project" value="TreeGrafter"/>
</dbReference>
<feature type="region of interest" description="Disordered" evidence="5">
    <location>
        <begin position="295"/>
        <end position="315"/>
    </location>
</feature>
<feature type="DNA-binding region" description="Homeobox" evidence="3">
    <location>
        <begin position="244"/>
        <end position="303"/>
    </location>
</feature>
<keyword evidence="8" id="KW-1185">Reference proteome</keyword>
<organism evidence="7 8">
    <name type="scientific">Diploscapter pachys</name>
    <dbReference type="NCBI Taxonomy" id="2018661"/>
    <lineage>
        <taxon>Eukaryota</taxon>
        <taxon>Metazoa</taxon>
        <taxon>Ecdysozoa</taxon>
        <taxon>Nematoda</taxon>
        <taxon>Chromadorea</taxon>
        <taxon>Rhabditida</taxon>
        <taxon>Rhabditina</taxon>
        <taxon>Rhabditomorpha</taxon>
        <taxon>Rhabditoidea</taxon>
        <taxon>Rhabditidae</taxon>
        <taxon>Diploscapter</taxon>
    </lineage>
</organism>
<evidence type="ECO:0000256" key="5">
    <source>
        <dbReference type="SAM" id="MobiDB-lite"/>
    </source>
</evidence>
<dbReference type="STRING" id="2018661.A0A2A2J3L9"/>
<dbReference type="PANTHER" id="PTHR24332">
    <property type="entry name" value="HOMEOBOX PROTEIN CDX"/>
    <property type="match status" value="1"/>
</dbReference>
<evidence type="ECO:0000313" key="8">
    <source>
        <dbReference type="Proteomes" id="UP000218231"/>
    </source>
</evidence>
<dbReference type="SUPFAM" id="SSF46689">
    <property type="entry name" value="Homeodomain-like"/>
    <property type="match status" value="1"/>
</dbReference>
<accession>A0A2A2J3L9</accession>
<dbReference type="GO" id="GO:0009948">
    <property type="term" value="P:anterior/posterior axis specification"/>
    <property type="evidence" value="ECO:0007669"/>
    <property type="project" value="TreeGrafter"/>
</dbReference>
<feature type="compositionally biased region" description="Basic residues" evidence="5">
    <location>
        <begin position="295"/>
        <end position="306"/>
    </location>
</feature>
<dbReference type="GO" id="GO:0005634">
    <property type="term" value="C:nucleus"/>
    <property type="evidence" value="ECO:0007669"/>
    <property type="project" value="UniProtKB-SubCell"/>
</dbReference>
<reference evidence="7 8" key="1">
    <citation type="journal article" date="2017" name="Curr. Biol.">
        <title>Genome architecture and evolution of a unichromosomal asexual nematode.</title>
        <authorList>
            <person name="Fradin H."/>
            <person name="Zegar C."/>
            <person name="Gutwein M."/>
            <person name="Lucas J."/>
            <person name="Kovtun M."/>
            <person name="Corcoran D."/>
            <person name="Baugh L.R."/>
            <person name="Kiontke K."/>
            <person name="Gunsalus K."/>
            <person name="Fitch D.H."/>
            <person name="Piano F."/>
        </authorList>
    </citation>
    <scope>NUCLEOTIDE SEQUENCE [LARGE SCALE GENOMIC DNA]</scope>
    <source>
        <strain evidence="7">PF1309</strain>
    </source>
</reference>
<dbReference type="EMBL" id="LIAE01010711">
    <property type="protein sequence ID" value="PAV56209.1"/>
    <property type="molecule type" value="Genomic_DNA"/>
</dbReference>
<dbReference type="AlphaFoldDB" id="A0A2A2J3L9"/>
<feature type="domain" description="Homeobox" evidence="6">
    <location>
        <begin position="242"/>
        <end position="302"/>
    </location>
</feature>
<comment type="caution">
    <text evidence="7">The sequence shown here is derived from an EMBL/GenBank/DDBJ whole genome shotgun (WGS) entry which is preliminary data.</text>
</comment>
<feature type="region of interest" description="Disordered" evidence="5">
    <location>
        <begin position="1"/>
        <end position="21"/>
    </location>
</feature>
<dbReference type="Proteomes" id="UP000218231">
    <property type="component" value="Unassembled WGS sequence"/>
</dbReference>
<dbReference type="PROSITE" id="PS50071">
    <property type="entry name" value="HOMEOBOX_2"/>
    <property type="match status" value="1"/>
</dbReference>
<dbReference type="GO" id="GO:0000977">
    <property type="term" value="F:RNA polymerase II transcription regulatory region sequence-specific DNA binding"/>
    <property type="evidence" value="ECO:0007669"/>
    <property type="project" value="TreeGrafter"/>
</dbReference>
<dbReference type="InterPro" id="IPR009057">
    <property type="entry name" value="Homeodomain-like_sf"/>
</dbReference>
<evidence type="ECO:0000256" key="2">
    <source>
        <dbReference type="ARBA" id="ARBA00010341"/>
    </source>
</evidence>
<dbReference type="InterPro" id="IPR001356">
    <property type="entry name" value="HD"/>
</dbReference>
<proteinExistence type="inferred from homology"/>
<comment type="subcellular location">
    <subcellularLocation>
        <location evidence="1 3 4">Nucleus</location>
    </subcellularLocation>
</comment>
<dbReference type="GO" id="GO:0009887">
    <property type="term" value="P:animal organ morphogenesis"/>
    <property type="evidence" value="ECO:0007669"/>
    <property type="project" value="TreeGrafter"/>
</dbReference>
<sequence>MKRVKHEVAPMENSQNTQPEDMLERERQATVHDEQLQTHSAQLIQSAAGLSGLSMKAHNHVVAPFSSAPMMAAGQNDAWRPQLFNFIYPDSDKMLHATSFDGIQPGFYGRFPMPAPDSVAAYHMKQDDVQKWPADAAIYPFAFPSTAAPQQAEVYPPSDPYPSTSTTMDYKLNSGTATAPYYPNSLIDTSYPGNMAPLGSYAQFSWKATPTSTISQDIKPSKLHLPKVPYQVGPGSNNVRVRTADKYRMVYTDYQRLELEKEFLTNQFITADRKSILSLQLNLTERQIKIWMQNRRAKDRREKKKVNQNPAAPIQ</sequence>
<keyword evidence="3 4" id="KW-0238">DNA-binding</keyword>
<dbReference type="GO" id="GO:0030154">
    <property type="term" value="P:cell differentiation"/>
    <property type="evidence" value="ECO:0007669"/>
    <property type="project" value="TreeGrafter"/>
</dbReference>
<dbReference type="SMART" id="SM00389">
    <property type="entry name" value="HOX"/>
    <property type="match status" value="1"/>
</dbReference>
<dbReference type="InterPro" id="IPR047152">
    <property type="entry name" value="Caudal_homeobox"/>
</dbReference>
<evidence type="ECO:0000256" key="4">
    <source>
        <dbReference type="RuleBase" id="RU000682"/>
    </source>
</evidence>
<keyword evidence="3 4" id="KW-0371">Homeobox</keyword>
<name>A0A2A2J3L9_9BILA</name>
<evidence type="ECO:0000256" key="3">
    <source>
        <dbReference type="PROSITE-ProRule" id="PRU00108"/>
    </source>
</evidence>
<dbReference type="Pfam" id="PF00046">
    <property type="entry name" value="Homeodomain"/>
    <property type="match status" value="1"/>
</dbReference>
<evidence type="ECO:0000256" key="1">
    <source>
        <dbReference type="ARBA" id="ARBA00004123"/>
    </source>
</evidence>
<dbReference type="GO" id="GO:0003700">
    <property type="term" value="F:DNA-binding transcription factor activity"/>
    <property type="evidence" value="ECO:0007669"/>
    <property type="project" value="TreeGrafter"/>
</dbReference>
<dbReference type="Gene3D" id="1.10.10.60">
    <property type="entry name" value="Homeodomain-like"/>
    <property type="match status" value="1"/>
</dbReference>
<comment type="similarity">
    <text evidence="2">Belongs to the Caudal homeobox family.</text>
</comment>
<evidence type="ECO:0000259" key="6">
    <source>
        <dbReference type="PROSITE" id="PS50071"/>
    </source>
</evidence>
<dbReference type="PANTHER" id="PTHR24332:SF9">
    <property type="entry name" value="HOMEOTIC PROTEIN CAUDAL"/>
    <property type="match status" value="1"/>
</dbReference>
<keyword evidence="3 4" id="KW-0539">Nucleus</keyword>
<evidence type="ECO:0000313" key="7">
    <source>
        <dbReference type="EMBL" id="PAV56209.1"/>
    </source>
</evidence>
<protein>
    <recommendedName>
        <fullName evidence="6">Homeobox domain-containing protein</fullName>
    </recommendedName>
</protein>
<dbReference type="OrthoDB" id="6159439at2759"/>
<gene>
    <name evidence="7" type="ORF">WR25_01286</name>
</gene>
<dbReference type="CDD" id="cd00086">
    <property type="entry name" value="homeodomain"/>
    <property type="match status" value="1"/>
</dbReference>